<dbReference type="EMBL" id="FWXV01000007">
    <property type="protein sequence ID" value="SMD22156.1"/>
    <property type="molecule type" value="Genomic_DNA"/>
</dbReference>
<dbReference type="OrthoDB" id="4492303at2"/>
<dbReference type="GO" id="GO:0006508">
    <property type="term" value="P:proteolysis"/>
    <property type="evidence" value="ECO:0007669"/>
    <property type="project" value="InterPro"/>
</dbReference>
<evidence type="ECO:0000313" key="3">
    <source>
        <dbReference type="Proteomes" id="UP000192674"/>
    </source>
</evidence>
<proteinExistence type="predicted"/>
<dbReference type="InterPro" id="IPR036852">
    <property type="entry name" value="Peptidase_S8/S53_dom_sf"/>
</dbReference>
<feature type="domain" description="CHAT" evidence="1">
    <location>
        <begin position="65"/>
        <end position="351"/>
    </location>
</feature>
<evidence type="ECO:0000313" key="2">
    <source>
        <dbReference type="EMBL" id="SMD22156.1"/>
    </source>
</evidence>
<gene>
    <name evidence="2" type="ORF">SAMN05661093_07353</name>
</gene>
<dbReference type="InterPro" id="IPR024983">
    <property type="entry name" value="CHAT_dom"/>
</dbReference>
<evidence type="ECO:0000259" key="1">
    <source>
        <dbReference type="Pfam" id="PF12770"/>
    </source>
</evidence>
<dbReference type="Gene3D" id="3.40.50.300">
    <property type="entry name" value="P-loop containing nucleotide triphosphate hydrolases"/>
    <property type="match status" value="1"/>
</dbReference>
<dbReference type="RefSeq" id="WP_084431162.1">
    <property type="nucleotide sequence ID" value="NZ_FWXV01000007.1"/>
</dbReference>
<name>A0A1Y5Y2Y4_KIBAR</name>
<reference evidence="2 3" key="1">
    <citation type="submission" date="2017-04" db="EMBL/GenBank/DDBJ databases">
        <authorList>
            <person name="Afonso C.L."/>
            <person name="Miller P.J."/>
            <person name="Scott M.A."/>
            <person name="Spackman E."/>
            <person name="Goraichik I."/>
            <person name="Dimitrov K.M."/>
            <person name="Suarez D.L."/>
            <person name="Swayne D.E."/>
        </authorList>
    </citation>
    <scope>NUCLEOTIDE SEQUENCE [LARGE SCALE GENOMIC DNA]</scope>
    <source>
        <strain evidence="2 3">DSM 43828</strain>
    </source>
</reference>
<accession>A0A1Y5Y2Y4</accession>
<dbReference type="InterPro" id="IPR027417">
    <property type="entry name" value="P-loop_NTPase"/>
</dbReference>
<keyword evidence="3" id="KW-1185">Reference proteome</keyword>
<protein>
    <submittedName>
        <fullName evidence="2">CHAT domain-containing protein</fullName>
    </submittedName>
</protein>
<dbReference type="Pfam" id="PF12770">
    <property type="entry name" value="CHAT"/>
    <property type="match status" value="1"/>
</dbReference>
<dbReference type="SUPFAM" id="SSF52540">
    <property type="entry name" value="P-loop containing nucleoside triphosphate hydrolases"/>
    <property type="match status" value="1"/>
</dbReference>
<sequence>MFEPFDISVLGAGKHVWVSAQSRQGSVFGVARRPPEWRLDTESVAEWLTANVRQAHQVGDRALEVGQVLHDLVFGEPAIANLLAQTRGVAAADGVQLLVRVLAAPQEVSSWPWELMPDPQQPNRFLTMARDVHLVRAGRSRTYPVREATVDPPLNVLLVMSSPLIADPNETETPFDLWAEKRSLLSTLQPLVDRGLLNVVVEDRPTIERLRERMCAERRGFHVVHYLGHANPYGLRLQQRGGRGLLVRSQDFAMLLQQMPDLRLAVFAGCETARAPAGAHDAPDRYSTADVCVRDACPMVVGMQAVLPFGTERIFTKFFYEALTGGQTVAQALRLARHAIADDGARLLNWAVPSLFVGGSEPGQLMNPAARATPPPPRRHLALKLGIRQRELRFIARLSQIREAVDMLSGHTSSRLLVVIGPPETGKTSLLDRAIEELDEGIASLFISAKRLLSAEDPVLELAKVVAERIDASGYVTPARQGKLDSDAWWERLLEDLARVPFALVIDDGDLLRRPTGASERLAHALGLITMRRGSARLAVIATDELSVLTAPLGPGEARTIRLQALSWDEVWQWIRRNLPVLTRIKKAELCGYYAKLPHLEQWERLAEEIMDRGITDEVPDLVRQIAGSVTATGPEAAPPLFGDSAVPDMESPVSPHVVRVAVAGPHTVRKAEQFVERMTRAAAENNVAGRMAGVSSSDRSLSLAELLVLRTPFYDSPTPLADDVIAWVNQVLDAGANVIMVDYDFGASAQWAEIVERAAAQNRLVIEVSGDVLTVGGAPLAADGSETAEALLEAAILVWATDRNLKAQDVRQVLVETASDGQLNLEAALFHVRAQLLLDALEWGPLELDALLAETGMKAGLVVPLLERLRTARKIKKVGVERYENPESLHSAYKRLCVQQLGRVNEAEFRKLDARVGALARRRRFTSDEPRALWNTGDDGRRLIALVITKARPDLGNPDIVIDGITEPRSPLEQLLALEAADEMLEQLSTHDRARLRVALRAAQSHSRSMELSDTRSDLVSRLADRLPEVA</sequence>
<dbReference type="Proteomes" id="UP000192674">
    <property type="component" value="Unassembled WGS sequence"/>
</dbReference>
<dbReference type="GO" id="GO:0004252">
    <property type="term" value="F:serine-type endopeptidase activity"/>
    <property type="evidence" value="ECO:0007669"/>
    <property type="project" value="InterPro"/>
</dbReference>
<organism evidence="2 3">
    <name type="scientific">Kibdelosporangium aridum</name>
    <dbReference type="NCBI Taxonomy" id="2030"/>
    <lineage>
        <taxon>Bacteria</taxon>
        <taxon>Bacillati</taxon>
        <taxon>Actinomycetota</taxon>
        <taxon>Actinomycetes</taxon>
        <taxon>Pseudonocardiales</taxon>
        <taxon>Pseudonocardiaceae</taxon>
        <taxon>Kibdelosporangium</taxon>
    </lineage>
</organism>
<dbReference type="SUPFAM" id="SSF52743">
    <property type="entry name" value="Subtilisin-like"/>
    <property type="match status" value="1"/>
</dbReference>
<dbReference type="AlphaFoldDB" id="A0A1Y5Y2Y4"/>